<reference evidence="2 3" key="1">
    <citation type="submission" date="2020-02" db="EMBL/GenBank/DDBJ databases">
        <title>Draft genome sequence of Lactococcus sp. Hs20B0-1.</title>
        <authorList>
            <person name="Noda S."/>
            <person name="Yuki M."/>
            <person name="Ohkuma M."/>
        </authorList>
    </citation>
    <scope>NUCLEOTIDE SEQUENCE [LARGE SCALE GENOMIC DNA]</scope>
    <source>
        <strain evidence="2 3">Hs20B0-1</strain>
    </source>
</reference>
<dbReference type="Gene3D" id="3.40.140.120">
    <property type="match status" value="1"/>
</dbReference>
<feature type="compositionally biased region" description="Basic and acidic residues" evidence="1">
    <location>
        <begin position="409"/>
        <end position="419"/>
    </location>
</feature>
<dbReference type="Pfam" id="PF04860">
    <property type="entry name" value="Phage_portal"/>
    <property type="match status" value="1"/>
</dbReference>
<dbReference type="AlphaFoldDB" id="A0A6A0B6Y9"/>
<feature type="region of interest" description="Disordered" evidence="1">
    <location>
        <begin position="406"/>
        <end position="449"/>
    </location>
</feature>
<dbReference type="EMBL" id="BLLH01000002">
    <property type="protein sequence ID" value="GFH40238.1"/>
    <property type="molecule type" value="Genomic_DNA"/>
</dbReference>
<name>A0A6A0B6Y9_9LACT</name>
<comment type="caution">
    <text evidence="2">The sequence shown here is derived from an EMBL/GenBank/DDBJ whole genome shotgun (WGS) entry which is preliminary data.</text>
</comment>
<dbReference type="InterPro" id="IPR006427">
    <property type="entry name" value="Portal_HK97"/>
</dbReference>
<sequence>MGIFTGLFKSRDKPSDSTVGSGYRFLMGGTTSGKSVTERSAMQMTAVHSCVRILSEAVASLPLHLYKQTETSKEKAIDHPLYLLLHDEPNPEMTSFVFRETLMTHLLLWGNAYAQIIRNGKGEVIGLYPLMPNRMGVDRDKNGALYYIYTVTTGDAMKGNQVKLHSSEVLHIPGLGFDGLVGYSPIAMAKNAIGMAIACEEYGAKFFANGAAPSGVLEHPGTLKDPVRIRESWQQTFGGSSNSHKVAVLEEGMKYTPISISPEQAQFLETRKFQINEIARIFRVPPHMVGDLEKSSFSNIEQQSLEFVKYTLDPWVLRIEQSMIRSLLTKEEKKKYFIKFNVDGLLRGDYQSRMNGYATGRQNGWMSANDIRELENLDRIPKSEGGDLYLINGNMLPLKDAGAYANKTTKGEEENKNEEVLEVEESNSDKSKDTGGSAGENPVPKWHNR</sequence>
<dbReference type="InterPro" id="IPR006944">
    <property type="entry name" value="Phage/GTA_portal"/>
</dbReference>
<dbReference type="Proteomes" id="UP000475928">
    <property type="component" value="Unassembled WGS sequence"/>
</dbReference>
<proteinExistence type="predicted"/>
<evidence type="ECO:0000256" key="1">
    <source>
        <dbReference type="SAM" id="MobiDB-lite"/>
    </source>
</evidence>
<dbReference type="RefSeq" id="WP_228407460.1">
    <property type="nucleotide sequence ID" value="NZ_BLLH01000002.1"/>
</dbReference>
<dbReference type="Gene3D" id="3.30.1120.70">
    <property type="match status" value="1"/>
</dbReference>
<evidence type="ECO:0000313" key="3">
    <source>
        <dbReference type="Proteomes" id="UP000475928"/>
    </source>
</evidence>
<keyword evidence="3" id="KW-1185">Reference proteome</keyword>
<dbReference type="Gene3D" id="1.20.1270.210">
    <property type="match status" value="1"/>
</dbReference>
<gene>
    <name evidence="2" type="ORF">Hs20B_06360</name>
</gene>
<dbReference type="NCBIfam" id="TIGR01537">
    <property type="entry name" value="portal_HK97"/>
    <property type="match status" value="1"/>
</dbReference>
<evidence type="ECO:0000313" key="2">
    <source>
        <dbReference type="EMBL" id="GFH40238.1"/>
    </source>
</evidence>
<accession>A0A6A0B6Y9</accession>
<organism evidence="2 3">
    <name type="scientific">Pseudolactococcus insecticola</name>
    <dbReference type="NCBI Taxonomy" id="2709158"/>
    <lineage>
        <taxon>Bacteria</taxon>
        <taxon>Bacillati</taxon>
        <taxon>Bacillota</taxon>
        <taxon>Bacilli</taxon>
        <taxon>Lactobacillales</taxon>
        <taxon>Streptococcaceae</taxon>
        <taxon>Pseudolactococcus</taxon>
    </lineage>
</organism>
<protein>
    <submittedName>
        <fullName evidence="2">Portal protein</fullName>
    </submittedName>
</protein>